<sequence>MEPTYFTCTLGQASQYHNGTPFNTINKFVESQAQSEPSTPAVGFFSPTTDGQPWKSQILTFQDVRQGSAIVAEALSSKLNSRPNQTVGLLCPSSPEFLLTWLAIMRLGHAALLIAPQCSPSAVAHLCKSCDVKYLLYDEVYEELADNALTEFSKEGKDSMESLHLPFAGEDIFDVIRRPLSRALEEPVTVHESDIAYLHHTSGTSTGMPKPIPQTHHGGLGVLPILDDRKRASFTTTPLYHGGVADLFRAWMSNALIWLFPGKNVPITAGNVCKCLDAAAADEVTPKVKYFSSVPYVLQMMGEDSNGLKHLQRMDVVGVGGAALPAEVGDRLVDSKVNLISRFGSAECGFLMSSYRDFDNDKEWQYLRSDPSKGYLKFEPQKDGLSELVIQPHWPHMAKRNREDGSFATADLFAPHPTIPNAWRYHSRADSQLTLITGKKFDPAPLEDAIRASSSLIDDALIFGNGQPYPGVLLFPSEAAASKGDNDLISDLSSYIEKLNKESQSHARIPRNMLIPMPYTVQPLEKSSKGTILRRAAEERYAEIISKAHENVLPERNSEVLDIDIPKTIRQIVTNVVGERGHTDQESLDDDTDLFAYGVDSVGGIQIRHALSQLIPKGSTLPLTVVEDQGSISRLSALILRMRSGESVNGTQDTNPDQQQLMLDLARQYSTFTDPHASSNAQAPSTSPDDKQTGLQILLTGPTGSLGSHILHNLLSNPHVAHIHLLVRGSTPHASRERVLKALTSRHLPIPEDFSNKTTIWQCKLSNPDLGLSKTDYTHLSSTVDVLIHLAWNVNFLLPLRTFAGTHLSGLRNLIDLSLSSPRPMPPRLIFCSSVASVSQYPSLPDIPDAAVPERSMTTPSSSGPTGYARSKWVAEAICLAAHKSTRLHNRISMSRVGQVSGASDTGVWNASEAYPLMLSSMKATGVLPDLQNEVLNWLPVDIAAHAFVEDVL</sequence>
<dbReference type="Gene3D" id="1.10.1200.10">
    <property type="entry name" value="ACP-like"/>
    <property type="match status" value="1"/>
</dbReference>
<dbReference type="Pfam" id="PF23562">
    <property type="entry name" value="AMP-binding_C_3"/>
    <property type="match status" value="1"/>
</dbReference>
<dbReference type="PROSITE" id="PS00012">
    <property type="entry name" value="PHOSPHOPANTETHEINE"/>
    <property type="match status" value="1"/>
</dbReference>
<dbReference type="Proteomes" id="UP001203852">
    <property type="component" value="Unassembled WGS sequence"/>
</dbReference>
<evidence type="ECO:0000313" key="6">
    <source>
        <dbReference type="Proteomes" id="UP001203852"/>
    </source>
</evidence>
<dbReference type="InterPro" id="IPR006162">
    <property type="entry name" value="Ppantetheine_attach_site"/>
</dbReference>
<dbReference type="PANTHER" id="PTHR43439:SF2">
    <property type="entry name" value="ENZYME, PUTATIVE (JCVI)-RELATED"/>
    <property type="match status" value="1"/>
</dbReference>
<keyword evidence="2" id="KW-0597">Phosphoprotein</keyword>
<dbReference type="InterPro" id="IPR000873">
    <property type="entry name" value="AMP-dep_synth/lig_dom"/>
</dbReference>
<evidence type="ECO:0000256" key="1">
    <source>
        <dbReference type="ARBA" id="ARBA00022450"/>
    </source>
</evidence>
<name>A0AAN6DZJ0_9EURO</name>
<dbReference type="PANTHER" id="PTHR43439">
    <property type="entry name" value="PHENYLACETATE-COENZYME A LIGASE"/>
    <property type="match status" value="1"/>
</dbReference>
<dbReference type="InterPro" id="IPR036736">
    <property type="entry name" value="ACP-like_sf"/>
</dbReference>
<dbReference type="SUPFAM" id="SSF47336">
    <property type="entry name" value="ACP-like"/>
    <property type="match status" value="1"/>
</dbReference>
<dbReference type="EMBL" id="MU404352">
    <property type="protein sequence ID" value="KAI1615480.1"/>
    <property type="molecule type" value="Genomic_DNA"/>
</dbReference>
<feature type="domain" description="Carrier" evidence="4">
    <location>
        <begin position="563"/>
        <end position="643"/>
    </location>
</feature>
<feature type="region of interest" description="Disordered" evidence="3">
    <location>
        <begin position="674"/>
        <end position="698"/>
    </location>
</feature>
<dbReference type="Gene3D" id="3.40.50.720">
    <property type="entry name" value="NAD(P)-binding Rossmann-like Domain"/>
    <property type="match status" value="1"/>
</dbReference>
<evidence type="ECO:0000256" key="2">
    <source>
        <dbReference type="ARBA" id="ARBA00022553"/>
    </source>
</evidence>
<accession>A0AAN6DZJ0</accession>
<dbReference type="InterPro" id="IPR051414">
    <property type="entry name" value="Adenylate-forming_Reductase"/>
</dbReference>
<proteinExistence type="predicted"/>
<feature type="compositionally biased region" description="Polar residues" evidence="3">
    <location>
        <begin position="674"/>
        <end position="687"/>
    </location>
</feature>
<comment type="caution">
    <text evidence="5">The sequence shown here is derived from an EMBL/GenBank/DDBJ whole genome shotgun (WGS) entry which is preliminary data.</text>
</comment>
<dbReference type="Pfam" id="PF07993">
    <property type="entry name" value="NAD_binding_4"/>
    <property type="match status" value="1"/>
</dbReference>
<keyword evidence="6" id="KW-1185">Reference proteome</keyword>
<dbReference type="SMART" id="SM00823">
    <property type="entry name" value="PKS_PP"/>
    <property type="match status" value="1"/>
</dbReference>
<protein>
    <recommendedName>
        <fullName evidence="4">Carrier domain-containing protein</fullName>
    </recommendedName>
</protein>
<evidence type="ECO:0000313" key="5">
    <source>
        <dbReference type="EMBL" id="KAI1615480.1"/>
    </source>
</evidence>
<dbReference type="Pfam" id="PF00550">
    <property type="entry name" value="PP-binding"/>
    <property type="match status" value="1"/>
</dbReference>
<keyword evidence="1" id="KW-0596">Phosphopantetheine</keyword>
<evidence type="ECO:0000256" key="3">
    <source>
        <dbReference type="SAM" id="MobiDB-lite"/>
    </source>
</evidence>
<dbReference type="SUPFAM" id="SSF56801">
    <property type="entry name" value="Acetyl-CoA synthetase-like"/>
    <property type="match status" value="1"/>
</dbReference>
<dbReference type="PROSITE" id="PS50075">
    <property type="entry name" value="CARRIER"/>
    <property type="match status" value="1"/>
</dbReference>
<gene>
    <name evidence="5" type="ORF">EDD36DRAFT_374374</name>
</gene>
<evidence type="ECO:0000259" key="4">
    <source>
        <dbReference type="PROSITE" id="PS50075"/>
    </source>
</evidence>
<dbReference type="InterPro" id="IPR020806">
    <property type="entry name" value="PKS_PP-bd"/>
</dbReference>
<dbReference type="SUPFAM" id="SSF51735">
    <property type="entry name" value="NAD(P)-binding Rossmann-fold domains"/>
    <property type="match status" value="1"/>
</dbReference>
<dbReference type="AlphaFoldDB" id="A0AAN6DZJ0"/>
<dbReference type="InterPro" id="IPR042099">
    <property type="entry name" value="ANL_N_sf"/>
</dbReference>
<dbReference type="GO" id="GO:0031177">
    <property type="term" value="F:phosphopantetheine binding"/>
    <property type="evidence" value="ECO:0007669"/>
    <property type="project" value="InterPro"/>
</dbReference>
<feature type="non-terminal residue" evidence="5">
    <location>
        <position position="953"/>
    </location>
</feature>
<dbReference type="InterPro" id="IPR036291">
    <property type="entry name" value="NAD(P)-bd_dom_sf"/>
</dbReference>
<dbReference type="InterPro" id="IPR013120">
    <property type="entry name" value="FAR_NAD-bd"/>
</dbReference>
<dbReference type="Pfam" id="PF00501">
    <property type="entry name" value="AMP-binding"/>
    <property type="match status" value="1"/>
</dbReference>
<reference evidence="5" key="1">
    <citation type="journal article" date="2022" name="bioRxiv">
        <title>Deciphering the potential niche of two novel black yeast fungi from a biological soil crust based on their genomes, phenotypes, and melanin regulation.</title>
        <authorList>
            <consortium name="DOE Joint Genome Institute"/>
            <person name="Carr E.C."/>
            <person name="Barton Q."/>
            <person name="Grambo S."/>
            <person name="Sullivan M."/>
            <person name="Renfro C.M."/>
            <person name="Kuo A."/>
            <person name="Pangilinan J."/>
            <person name="Lipzen A."/>
            <person name="Keymanesh K."/>
            <person name="Savage E."/>
            <person name="Barry K."/>
            <person name="Grigoriev I.V."/>
            <person name="Riekhof W.R."/>
            <person name="Harris S.S."/>
        </authorList>
    </citation>
    <scope>NUCLEOTIDE SEQUENCE</scope>
    <source>
        <strain evidence="5">JF 03-4F</strain>
    </source>
</reference>
<dbReference type="InterPro" id="IPR009081">
    <property type="entry name" value="PP-bd_ACP"/>
</dbReference>
<dbReference type="Gene3D" id="3.40.50.12780">
    <property type="entry name" value="N-terminal domain of ligase-like"/>
    <property type="match status" value="1"/>
</dbReference>
<organism evidence="5 6">
    <name type="scientific">Exophiala viscosa</name>
    <dbReference type="NCBI Taxonomy" id="2486360"/>
    <lineage>
        <taxon>Eukaryota</taxon>
        <taxon>Fungi</taxon>
        <taxon>Dikarya</taxon>
        <taxon>Ascomycota</taxon>
        <taxon>Pezizomycotina</taxon>
        <taxon>Eurotiomycetes</taxon>
        <taxon>Chaetothyriomycetidae</taxon>
        <taxon>Chaetothyriales</taxon>
        <taxon>Herpotrichiellaceae</taxon>
        <taxon>Exophiala</taxon>
    </lineage>
</organism>